<sequence length="201" mass="22748">MLTLEDTSWLLAEQREESQPGDVFALGACVAIAFHHASTLCTKDNTDIDAVQDHDRVSSSLLVKVDNLRTGELPIADARFYLIYKMLLLLTRIYLRLPFEDSNPSARSEVVDLLAEFCHTASEVDMPSLKIFNPVMSNFWVATCYLIRKELQCEENHGRSLSARSKLVEGLDYLLHSLMALSPEVPLKSYREKLEAIMPML</sequence>
<keyword evidence="2" id="KW-1185">Reference proteome</keyword>
<dbReference type="AlphaFoldDB" id="R7SEK1"/>
<protein>
    <submittedName>
        <fullName evidence="1">Uncharacterized protein</fullName>
    </submittedName>
</protein>
<evidence type="ECO:0000313" key="2">
    <source>
        <dbReference type="Proteomes" id="UP000053558"/>
    </source>
</evidence>
<evidence type="ECO:0000313" key="1">
    <source>
        <dbReference type="EMBL" id="EIW74603.1"/>
    </source>
</evidence>
<reference evidence="2" key="1">
    <citation type="journal article" date="2012" name="Science">
        <title>The Paleozoic origin of enzymatic lignin decomposition reconstructed from 31 fungal genomes.</title>
        <authorList>
            <person name="Floudas D."/>
            <person name="Binder M."/>
            <person name="Riley R."/>
            <person name="Barry K."/>
            <person name="Blanchette R.A."/>
            <person name="Henrissat B."/>
            <person name="Martinez A.T."/>
            <person name="Otillar R."/>
            <person name="Spatafora J.W."/>
            <person name="Yadav J.S."/>
            <person name="Aerts A."/>
            <person name="Benoit I."/>
            <person name="Boyd A."/>
            <person name="Carlson A."/>
            <person name="Copeland A."/>
            <person name="Coutinho P.M."/>
            <person name="de Vries R.P."/>
            <person name="Ferreira P."/>
            <person name="Findley K."/>
            <person name="Foster B."/>
            <person name="Gaskell J."/>
            <person name="Glotzer D."/>
            <person name="Gorecki P."/>
            <person name="Heitman J."/>
            <person name="Hesse C."/>
            <person name="Hori C."/>
            <person name="Igarashi K."/>
            <person name="Jurgens J.A."/>
            <person name="Kallen N."/>
            <person name="Kersten P."/>
            <person name="Kohler A."/>
            <person name="Kuees U."/>
            <person name="Kumar T.K.A."/>
            <person name="Kuo A."/>
            <person name="LaButti K."/>
            <person name="Larrondo L.F."/>
            <person name="Lindquist E."/>
            <person name="Ling A."/>
            <person name="Lombard V."/>
            <person name="Lucas S."/>
            <person name="Lundell T."/>
            <person name="Martin R."/>
            <person name="McLaughlin D.J."/>
            <person name="Morgenstern I."/>
            <person name="Morin E."/>
            <person name="Murat C."/>
            <person name="Nagy L.G."/>
            <person name="Nolan M."/>
            <person name="Ohm R.A."/>
            <person name="Patyshakuliyeva A."/>
            <person name="Rokas A."/>
            <person name="Ruiz-Duenas F.J."/>
            <person name="Sabat G."/>
            <person name="Salamov A."/>
            <person name="Samejima M."/>
            <person name="Schmutz J."/>
            <person name="Slot J.C."/>
            <person name="St John F."/>
            <person name="Stenlid J."/>
            <person name="Sun H."/>
            <person name="Sun S."/>
            <person name="Syed K."/>
            <person name="Tsang A."/>
            <person name="Wiebenga A."/>
            <person name="Young D."/>
            <person name="Pisabarro A."/>
            <person name="Eastwood D.C."/>
            <person name="Martin F."/>
            <person name="Cullen D."/>
            <person name="Grigoriev I.V."/>
            <person name="Hibbett D.S."/>
        </authorList>
    </citation>
    <scope>NUCLEOTIDE SEQUENCE [LARGE SCALE GENOMIC DNA]</scope>
    <source>
        <strain evidence="2">RWD-64-598 SS2</strain>
    </source>
</reference>
<dbReference type="EMBL" id="JH711591">
    <property type="protein sequence ID" value="EIW74603.1"/>
    <property type="molecule type" value="Genomic_DNA"/>
</dbReference>
<gene>
    <name evidence="1" type="ORF">CONPUDRAFT_85762</name>
</gene>
<dbReference type="GeneID" id="19211012"/>
<organism evidence="1 2">
    <name type="scientific">Coniophora puteana (strain RWD-64-598)</name>
    <name type="common">Brown rot fungus</name>
    <dbReference type="NCBI Taxonomy" id="741705"/>
    <lineage>
        <taxon>Eukaryota</taxon>
        <taxon>Fungi</taxon>
        <taxon>Dikarya</taxon>
        <taxon>Basidiomycota</taxon>
        <taxon>Agaricomycotina</taxon>
        <taxon>Agaricomycetes</taxon>
        <taxon>Agaricomycetidae</taxon>
        <taxon>Boletales</taxon>
        <taxon>Coniophorineae</taxon>
        <taxon>Coniophoraceae</taxon>
        <taxon>Coniophora</taxon>
    </lineage>
</organism>
<dbReference type="KEGG" id="cput:CONPUDRAFT_85762"/>
<dbReference type="Proteomes" id="UP000053558">
    <property type="component" value="Unassembled WGS sequence"/>
</dbReference>
<name>R7SEK1_CONPW</name>
<proteinExistence type="predicted"/>
<dbReference type="RefSeq" id="XP_007775209.1">
    <property type="nucleotide sequence ID" value="XM_007777019.1"/>
</dbReference>
<accession>R7SEK1</accession>